<dbReference type="RefSeq" id="XP_064721702.1">
    <property type="nucleotide sequence ID" value="XM_064865630.1"/>
</dbReference>
<organism evidence="1 2">
    <name type="scientific">Cryptococcus decagattii</name>
    <dbReference type="NCBI Taxonomy" id="1859122"/>
    <lineage>
        <taxon>Eukaryota</taxon>
        <taxon>Fungi</taxon>
        <taxon>Dikarya</taxon>
        <taxon>Basidiomycota</taxon>
        <taxon>Agaricomycotina</taxon>
        <taxon>Tremellomycetes</taxon>
        <taxon>Tremellales</taxon>
        <taxon>Cryptococcaceae</taxon>
        <taxon>Cryptococcus</taxon>
        <taxon>Cryptococcus gattii species complex</taxon>
    </lineage>
</organism>
<protein>
    <submittedName>
        <fullName evidence="1">(DL)-glycerol-3-phosphatase 1</fullName>
    </submittedName>
</protein>
<dbReference type="Gene3D" id="1.10.150.240">
    <property type="entry name" value="Putative phosphatase, domain 2"/>
    <property type="match status" value="1"/>
</dbReference>
<gene>
    <name evidence="1" type="ORF">IAS62_003793</name>
</gene>
<dbReference type="PANTHER" id="PTHR18901:SF38">
    <property type="entry name" value="PSEUDOURIDINE-5'-PHOSPHATASE"/>
    <property type="match status" value="1"/>
</dbReference>
<dbReference type="PANTHER" id="PTHR18901">
    <property type="entry name" value="2-DEOXYGLUCOSE-6-PHOSPHATE PHOSPHATASE 2"/>
    <property type="match status" value="1"/>
</dbReference>
<dbReference type="Gene3D" id="3.40.50.1000">
    <property type="entry name" value="HAD superfamily/HAD-like"/>
    <property type="match status" value="1"/>
</dbReference>
<dbReference type="Proteomes" id="UP001432216">
    <property type="component" value="Chromosome 6"/>
</dbReference>
<dbReference type="InterPro" id="IPR023214">
    <property type="entry name" value="HAD_sf"/>
</dbReference>
<reference evidence="1 2" key="1">
    <citation type="submission" date="2024-01" db="EMBL/GenBank/DDBJ databases">
        <title>Comparative genomics of Cryptococcus and Kwoniella reveals pathogenesis evolution and contrasting modes of karyotype evolution via chromosome fusion or intercentromeric recombination.</title>
        <authorList>
            <person name="Coelho M.A."/>
            <person name="David-Palma M."/>
            <person name="Shea T."/>
            <person name="Bowers K."/>
            <person name="McGinley-Smith S."/>
            <person name="Mohammad A.W."/>
            <person name="Gnirke A."/>
            <person name="Yurkov A.M."/>
            <person name="Nowrousian M."/>
            <person name="Sun S."/>
            <person name="Cuomo C.A."/>
            <person name="Heitman J."/>
        </authorList>
    </citation>
    <scope>NUCLEOTIDE SEQUENCE [LARGE SCALE GENOMIC DNA]</scope>
    <source>
        <strain evidence="1 2">7685027</strain>
    </source>
</reference>
<keyword evidence="2" id="KW-1185">Reference proteome</keyword>
<proteinExistence type="predicted"/>
<dbReference type="EMBL" id="CP143811">
    <property type="protein sequence ID" value="WVO22463.1"/>
    <property type="molecule type" value="Genomic_DNA"/>
</dbReference>
<dbReference type="InterPro" id="IPR023198">
    <property type="entry name" value="PGP-like_dom2"/>
</dbReference>
<evidence type="ECO:0000313" key="2">
    <source>
        <dbReference type="Proteomes" id="UP001432216"/>
    </source>
</evidence>
<dbReference type="Pfam" id="PF00702">
    <property type="entry name" value="Hydrolase"/>
    <property type="match status" value="1"/>
</dbReference>
<dbReference type="InterPro" id="IPR036412">
    <property type="entry name" value="HAD-like_sf"/>
</dbReference>
<sequence length="318" mass="35359">MLMEFSEGHVILFLGRLGSVYRAEIRLRVVYYLRQQHDLPSKSSSEYRICHLRHGWPSDVSLKRLCSLKSHTNDVTNLDRDSEKIVAEVTDTILGRYGHSLTWEIKAGAMGKPLAIASEWILSHFPDIREQLSIEEFIEEGSRMKAKLFREVEPMRGAAALVKGLSEAGVPIALATGSSMQNFIYKTTHLPHIFSHFSPSCIITADSPGIKRGKPDPDIFLVAARSLGRDVGTSDECSEIQKEERSKGLVFEDSVPGVLAGVAAGMNVIWVPHAEVKALNPEETYGAREILTHLEEWAPTKWNLPSMPGFGNDLPLKV</sequence>
<name>A0ABZ2AVA4_9TREE</name>
<dbReference type="SUPFAM" id="SSF56784">
    <property type="entry name" value="HAD-like"/>
    <property type="match status" value="1"/>
</dbReference>
<accession>A0ABZ2AVA4</accession>
<evidence type="ECO:0000313" key="1">
    <source>
        <dbReference type="EMBL" id="WVO22463.1"/>
    </source>
</evidence>
<dbReference type="GeneID" id="89990565"/>